<accession>A0AAW1VQT6</accession>
<sequence>MSNLNKLDFTPLDTTDIGYHKWVPPAAATAPAVAASDDAADATPAQVATRAAVAAAVARAAAEELEAKNAKAIILMIRHMDESLQSEYLNEEDPRKLWVALEERFGNVRESLLPDLEHEKILVKNYNARLWELKLFRKPIIVAPQREAAASETLNLGTTLDVLVHIIALLKKVVDALGEGEAVMAAPRVHNLEQEFDEENIKLRVEDFKAGKNDETPDFA</sequence>
<gene>
    <name evidence="1" type="ORF">M0R45_034243</name>
</gene>
<dbReference type="AlphaFoldDB" id="A0AAW1VQT6"/>
<keyword evidence="2" id="KW-1185">Reference proteome</keyword>
<evidence type="ECO:0000313" key="2">
    <source>
        <dbReference type="Proteomes" id="UP001457282"/>
    </source>
</evidence>
<evidence type="ECO:0000313" key="1">
    <source>
        <dbReference type="EMBL" id="KAK9910275.1"/>
    </source>
</evidence>
<name>A0AAW1VQT6_RUBAR</name>
<reference evidence="1 2" key="1">
    <citation type="journal article" date="2023" name="G3 (Bethesda)">
        <title>A chromosome-length genome assembly and annotation of blackberry (Rubus argutus, cv. 'Hillquist').</title>
        <authorList>
            <person name="Bruna T."/>
            <person name="Aryal R."/>
            <person name="Dudchenko O."/>
            <person name="Sargent D.J."/>
            <person name="Mead D."/>
            <person name="Buti M."/>
            <person name="Cavallini A."/>
            <person name="Hytonen T."/>
            <person name="Andres J."/>
            <person name="Pham M."/>
            <person name="Weisz D."/>
            <person name="Mascagni F."/>
            <person name="Usai G."/>
            <person name="Natali L."/>
            <person name="Bassil N."/>
            <person name="Fernandez G.E."/>
            <person name="Lomsadze A."/>
            <person name="Armour M."/>
            <person name="Olukolu B."/>
            <person name="Poorten T."/>
            <person name="Britton C."/>
            <person name="Davik J."/>
            <person name="Ashrafi H."/>
            <person name="Aiden E.L."/>
            <person name="Borodovsky M."/>
            <person name="Worthington M."/>
        </authorList>
    </citation>
    <scope>NUCLEOTIDE SEQUENCE [LARGE SCALE GENOMIC DNA]</scope>
    <source>
        <strain evidence="1">PI 553951</strain>
    </source>
</reference>
<proteinExistence type="predicted"/>
<comment type="caution">
    <text evidence="1">The sequence shown here is derived from an EMBL/GenBank/DDBJ whole genome shotgun (WGS) entry which is preliminary data.</text>
</comment>
<protein>
    <submittedName>
        <fullName evidence="1">Uncharacterized protein</fullName>
    </submittedName>
</protein>
<dbReference type="Proteomes" id="UP001457282">
    <property type="component" value="Unassembled WGS sequence"/>
</dbReference>
<organism evidence="1 2">
    <name type="scientific">Rubus argutus</name>
    <name type="common">Southern blackberry</name>
    <dbReference type="NCBI Taxonomy" id="59490"/>
    <lineage>
        <taxon>Eukaryota</taxon>
        <taxon>Viridiplantae</taxon>
        <taxon>Streptophyta</taxon>
        <taxon>Embryophyta</taxon>
        <taxon>Tracheophyta</taxon>
        <taxon>Spermatophyta</taxon>
        <taxon>Magnoliopsida</taxon>
        <taxon>eudicotyledons</taxon>
        <taxon>Gunneridae</taxon>
        <taxon>Pentapetalae</taxon>
        <taxon>rosids</taxon>
        <taxon>fabids</taxon>
        <taxon>Rosales</taxon>
        <taxon>Rosaceae</taxon>
        <taxon>Rosoideae</taxon>
        <taxon>Rosoideae incertae sedis</taxon>
        <taxon>Rubus</taxon>
    </lineage>
</organism>
<dbReference type="EMBL" id="JBEDUW010000007">
    <property type="protein sequence ID" value="KAK9910275.1"/>
    <property type="molecule type" value="Genomic_DNA"/>
</dbReference>